<dbReference type="EMBL" id="JAWDGP010003868">
    <property type="protein sequence ID" value="KAK3770080.1"/>
    <property type="molecule type" value="Genomic_DNA"/>
</dbReference>
<name>A0AAE0ZIY3_9GAST</name>
<accession>A0AAE0ZIY3</accession>
<gene>
    <name evidence="2" type="ORF">RRG08_040987</name>
</gene>
<keyword evidence="3" id="KW-1185">Reference proteome</keyword>
<proteinExistence type="predicted"/>
<reference evidence="2" key="1">
    <citation type="journal article" date="2023" name="G3 (Bethesda)">
        <title>A reference genome for the long-term kleptoplast-retaining sea slug Elysia crispata morphotype clarki.</title>
        <authorList>
            <person name="Eastman K.E."/>
            <person name="Pendleton A.L."/>
            <person name="Shaikh M.A."/>
            <person name="Suttiyut T."/>
            <person name="Ogas R."/>
            <person name="Tomko P."/>
            <person name="Gavelis G."/>
            <person name="Widhalm J.R."/>
            <person name="Wisecaver J.H."/>
        </authorList>
    </citation>
    <scope>NUCLEOTIDE SEQUENCE</scope>
    <source>
        <strain evidence="2">ECLA1</strain>
    </source>
</reference>
<evidence type="ECO:0000256" key="1">
    <source>
        <dbReference type="SAM" id="MobiDB-lite"/>
    </source>
</evidence>
<protein>
    <submittedName>
        <fullName evidence="2">Uncharacterized protein</fullName>
    </submittedName>
</protein>
<sequence length="100" mass="11170">MTLALRVFPVPTQAISQAWVMTTVRRTSTPAGERGEMNSWKKREGHEKRGSRQELGRWLDGRAVSVTVNMFSSSDIPARLGRVNTWRQLAAAVLSWASEG</sequence>
<organism evidence="2 3">
    <name type="scientific">Elysia crispata</name>
    <name type="common">lettuce slug</name>
    <dbReference type="NCBI Taxonomy" id="231223"/>
    <lineage>
        <taxon>Eukaryota</taxon>
        <taxon>Metazoa</taxon>
        <taxon>Spiralia</taxon>
        <taxon>Lophotrochozoa</taxon>
        <taxon>Mollusca</taxon>
        <taxon>Gastropoda</taxon>
        <taxon>Heterobranchia</taxon>
        <taxon>Euthyneura</taxon>
        <taxon>Panpulmonata</taxon>
        <taxon>Sacoglossa</taxon>
        <taxon>Placobranchoidea</taxon>
        <taxon>Plakobranchidae</taxon>
        <taxon>Elysia</taxon>
    </lineage>
</organism>
<comment type="caution">
    <text evidence="2">The sequence shown here is derived from an EMBL/GenBank/DDBJ whole genome shotgun (WGS) entry which is preliminary data.</text>
</comment>
<dbReference type="Proteomes" id="UP001283361">
    <property type="component" value="Unassembled WGS sequence"/>
</dbReference>
<evidence type="ECO:0000313" key="3">
    <source>
        <dbReference type="Proteomes" id="UP001283361"/>
    </source>
</evidence>
<evidence type="ECO:0000313" key="2">
    <source>
        <dbReference type="EMBL" id="KAK3770080.1"/>
    </source>
</evidence>
<dbReference type="AlphaFoldDB" id="A0AAE0ZIY3"/>
<feature type="compositionally biased region" description="Basic and acidic residues" evidence="1">
    <location>
        <begin position="33"/>
        <end position="53"/>
    </location>
</feature>
<feature type="region of interest" description="Disordered" evidence="1">
    <location>
        <begin position="27"/>
        <end position="53"/>
    </location>
</feature>